<comment type="function">
    <text evidence="3">NDH-1 shuttles electrons from NADH, via FMN and iron-sulfur (Fe-S) centers, to quinones in the respiratory chain. The immediate electron acceptor for the enzyme in this species is believed to be ubiquinone. Couples the redox reaction to proton translocation (for every two electrons transferred, four hydrogen ions are translocated across the cytoplasmic membrane), and thus conserves the redox energy in a proton gradient.</text>
</comment>
<evidence type="ECO:0000256" key="1">
    <source>
        <dbReference type="ARBA" id="ARBA00007569"/>
    </source>
</evidence>
<dbReference type="Gene3D" id="3.30.460.80">
    <property type="entry name" value="NADH:ubiquinone oxidoreductase, 30kDa subunit"/>
    <property type="match status" value="1"/>
</dbReference>
<evidence type="ECO:0000256" key="3">
    <source>
        <dbReference type="HAMAP-Rule" id="MF_01357"/>
    </source>
</evidence>
<reference evidence="7 8" key="1">
    <citation type="submission" date="2019-08" db="EMBL/GenBank/DDBJ databases">
        <authorList>
            <person name="Liang Q."/>
        </authorList>
    </citation>
    <scope>NUCLEOTIDE SEQUENCE [LARGE SCALE GENOMIC DNA]</scope>
    <source>
        <strain evidence="7 8">V1718</strain>
    </source>
</reference>
<dbReference type="RefSeq" id="WP_146963031.1">
    <property type="nucleotide sequence ID" value="NZ_CP042467.1"/>
</dbReference>
<dbReference type="GO" id="GO:0005886">
    <property type="term" value="C:plasma membrane"/>
    <property type="evidence" value="ECO:0007669"/>
    <property type="project" value="UniProtKB-SubCell"/>
</dbReference>
<keyword evidence="2 3" id="KW-0813">Transport</keyword>
<keyword evidence="3" id="KW-0830">Ubiquinone</keyword>
<evidence type="ECO:0000313" key="7">
    <source>
        <dbReference type="EMBL" id="QED29798.1"/>
    </source>
</evidence>
<dbReference type="AlphaFoldDB" id="A0A5B8XXT8"/>
<dbReference type="PROSITE" id="PS00542">
    <property type="entry name" value="COMPLEX1_30K"/>
    <property type="match status" value="1"/>
</dbReference>
<comment type="subunit">
    <text evidence="3">NDH-1 is composed of 14 different subunits. Subunits NuoB, C, D, E, F, and G constitute the peripheral sector of the complex.</text>
</comment>
<dbReference type="Pfam" id="PF00329">
    <property type="entry name" value="Complex1_30kDa"/>
    <property type="match status" value="1"/>
</dbReference>
<dbReference type="InterPro" id="IPR020396">
    <property type="entry name" value="NADH_UbQ_OxRdtase_CS"/>
</dbReference>
<dbReference type="PANTHER" id="PTHR10884">
    <property type="entry name" value="NADH DEHYDROGENASE UBIQUINONE IRON-SULFUR PROTEIN 3"/>
    <property type="match status" value="1"/>
</dbReference>
<dbReference type="EC" id="7.1.1.-" evidence="3"/>
<sequence length="184" mass="21356">MAKKLIDLVKKKFGDALLQSHSRLGNDTVVVSKDSLADVIEFLRDDEASKMNFLRDITAVDYLNRRPRFDVVYVLYSMELKHMLVVRAPLEESDVSLPTIAHLYGCAAWLEREVFDMYGVKFVGHPDLRRVLLYEEFEGHPLRKDYATQASQPRIELLSRERDSVEEFRKYVKDEDINTGSRAD</sequence>
<evidence type="ECO:0000256" key="4">
    <source>
        <dbReference type="RuleBase" id="RU003456"/>
    </source>
</evidence>
<evidence type="ECO:0000259" key="6">
    <source>
        <dbReference type="Pfam" id="PF00329"/>
    </source>
</evidence>
<comment type="subcellular location">
    <subcellularLocation>
        <location evidence="3">Cell membrane</location>
        <topology evidence="3">Peripheral membrane protein</topology>
        <orientation evidence="3">Cytoplasmic side</orientation>
    </subcellularLocation>
</comment>
<evidence type="ECO:0000256" key="5">
    <source>
        <dbReference type="RuleBase" id="RU003582"/>
    </source>
</evidence>
<keyword evidence="3 5" id="KW-0874">Quinone</keyword>
<evidence type="ECO:0000313" key="8">
    <source>
        <dbReference type="Proteomes" id="UP000321595"/>
    </source>
</evidence>
<keyword evidence="3" id="KW-0472">Membrane</keyword>
<dbReference type="KEGG" id="bbae:FRD01_21700"/>
<dbReference type="InterPro" id="IPR037232">
    <property type="entry name" value="NADH_quin_OxRdtase_su_C/D-like"/>
</dbReference>
<dbReference type="GO" id="GO:0008137">
    <property type="term" value="F:NADH dehydrogenase (ubiquinone) activity"/>
    <property type="evidence" value="ECO:0007669"/>
    <property type="project" value="InterPro"/>
</dbReference>
<keyword evidence="8" id="KW-1185">Reference proteome</keyword>
<keyword evidence="3 4" id="KW-1278">Translocase</keyword>
<dbReference type="EMBL" id="CP042467">
    <property type="protein sequence ID" value="QED29798.1"/>
    <property type="molecule type" value="Genomic_DNA"/>
</dbReference>
<dbReference type="PANTHER" id="PTHR10884:SF14">
    <property type="entry name" value="NADH DEHYDROGENASE [UBIQUINONE] IRON-SULFUR PROTEIN 3, MITOCHONDRIAL"/>
    <property type="match status" value="1"/>
</dbReference>
<proteinExistence type="inferred from homology"/>
<dbReference type="InterPro" id="IPR010218">
    <property type="entry name" value="NADH_DH_suC"/>
</dbReference>
<name>A0A5B8XXT8_9DELT</name>
<comment type="similarity">
    <text evidence="1 3 4">Belongs to the complex I 30 kDa subunit family.</text>
</comment>
<dbReference type="OrthoDB" id="9803286at2"/>
<dbReference type="InterPro" id="IPR001268">
    <property type="entry name" value="NADH_UbQ_OxRdtase_30kDa_su"/>
</dbReference>
<comment type="catalytic activity">
    <reaction evidence="3 5">
        <text>a quinone + NADH + 5 H(+)(in) = a quinol + NAD(+) + 4 H(+)(out)</text>
        <dbReference type="Rhea" id="RHEA:57888"/>
        <dbReference type="ChEBI" id="CHEBI:15378"/>
        <dbReference type="ChEBI" id="CHEBI:24646"/>
        <dbReference type="ChEBI" id="CHEBI:57540"/>
        <dbReference type="ChEBI" id="CHEBI:57945"/>
        <dbReference type="ChEBI" id="CHEBI:132124"/>
    </reaction>
</comment>
<dbReference type="HAMAP" id="MF_01357">
    <property type="entry name" value="NDH1_NuoC"/>
    <property type="match status" value="1"/>
</dbReference>
<keyword evidence="3" id="KW-1003">Cell membrane</keyword>
<feature type="domain" description="NADH:ubiquinone oxidoreductase 30kDa subunit" evidence="6">
    <location>
        <begin position="29"/>
        <end position="150"/>
    </location>
</feature>
<accession>A0A5B8XXT8</accession>
<dbReference type="NCBIfam" id="TIGR01961">
    <property type="entry name" value="NuoC_fam"/>
    <property type="match status" value="1"/>
</dbReference>
<dbReference type="GO" id="GO:0048038">
    <property type="term" value="F:quinone binding"/>
    <property type="evidence" value="ECO:0007669"/>
    <property type="project" value="UniProtKB-KW"/>
</dbReference>
<dbReference type="GO" id="GO:0050136">
    <property type="term" value="F:NADH dehydrogenase (quinone) (non-electrogenic) activity"/>
    <property type="evidence" value="ECO:0007669"/>
    <property type="project" value="UniProtKB-UniRule"/>
</dbReference>
<dbReference type="Proteomes" id="UP000321595">
    <property type="component" value="Chromosome"/>
</dbReference>
<protein>
    <recommendedName>
        <fullName evidence="3">NADH-quinone oxidoreductase subunit C</fullName>
        <ecNumber evidence="3">7.1.1.-</ecNumber>
    </recommendedName>
    <alternativeName>
        <fullName evidence="3">NADH dehydrogenase I subunit C</fullName>
    </alternativeName>
    <alternativeName>
        <fullName evidence="3">NDH-1 subunit C</fullName>
    </alternativeName>
</protein>
<keyword evidence="3 4" id="KW-0520">NAD</keyword>
<evidence type="ECO:0000256" key="2">
    <source>
        <dbReference type="ARBA" id="ARBA00022448"/>
    </source>
</evidence>
<gene>
    <name evidence="3" type="primary">nuoC</name>
    <name evidence="7" type="ORF">FRD01_21700</name>
</gene>
<dbReference type="SUPFAM" id="SSF143243">
    <property type="entry name" value="Nqo5-like"/>
    <property type="match status" value="1"/>
</dbReference>
<organism evidence="7 8">
    <name type="scientific">Microvenator marinus</name>
    <dbReference type="NCBI Taxonomy" id="2600177"/>
    <lineage>
        <taxon>Bacteria</taxon>
        <taxon>Deltaproteobacteria</taxon>
        <taxon>Bradymonadales</taxon>
        <taxon>Microvenatoraceae</taxon>
        <taxon>Microvenator</taxon>
    </lineage>
</organism>